<protein>
    <submittedName>
        <fullName evidence="1">Fmu domain protein</fullName>
    </submittedName>
</protein>
<name>A0ABN0R0V5_MYCUL</name>
<comment type="caution">
    <text evidence="1">The sequence shown here is derived from an EMBL/GenBank/DDBJ whole genome shotgun (WGS) entry which is preliminary data.</text>
</comment>
<organism evidence="1 2">
    <name type="scientific">Mycobacterium ulcerans str. Harvey</name>
    <dbReference type="NCBI Taxonomy" id="1299332"/>
    <lineage>
        <taxon>Bacteria</taxon>
        <taxon>Bacillati</taxon>
        <taxon>Actinomycetota</taxon>
        <taxon>Actinomycetes</taxon>
        <taxon>Mycobacteriales</taxon>
        <taxon>Mycobacteriaceae</taxon>
        <taxon>Mycobacterium</taxon>
        <taxon>Mycobacterium ulcerans group</taxon>
    </lineage>
</organism>
<reference evidence="1 2" key="1">
    <citation type="submission" date="2014-01" db="EMBL/GenBank/DDBJ databases">
        <authorList>
            <person name="Dobos K."/>
            <person name="Lenaerts A."/>
            <person name="Ordway D."/>
            <person name="DeGroote M.A."/>
            <person name="Parker T."/>
            <person name="Sizemore C."/>
            <person name="Tallon L.J."/>
            <person name="Sadzewicz L.K."/>
            <person name="Sengamalay N."/>
            <person name="Fraser C.M."/>
            <person name="Hine E."/>
            <person name="Shefchek K.A."/>
            <person name="Das S.P."/>
            <person name="Tettelin H."/>
        </authorList>
    </citation>
    <scope>NUCLEOTIDE SEQUENCE [LARGE SCALE GENOMIC DNA]</scope>
    <source>
        <strain evidence="1 2">Harvey</strain>
    </source>
</reference>
<feature type="non-terminal residue" evidence="1">
    <location>
        <position position="33"/>
    </location>
</feature>
<keyword evidence="2" id="KW-1185">Reference proteome</keyword>
<evidence type="ECO:0000313" key="1">
    <source>
        <dbReference type="EMBL" id="EUA90734.1"/>
    </source>
</evidence>
<evidence type="ECO:0000313" key="2">
    <source>
        <dbReference type="Proteomes" id="UP000020681"/>
    </source>
</evidence>
<gene>
    <name evidence="1" type="primary">fmu</name>
    <name evidence="1" type="ORF">I551_2845</name>
</gene>
<accession>A0ABN0R0V5</accession>
<proteinExistence type="predicted"/>
<sequence length="33" mass="3577">MADNTGGLPVDLVRGDGRYTDLEPVFDRVLVDA</sequence>
<dbReference type="EMBL" id="JAOL01000099">
    <property type="protein sequence ID" value="EUA90734.1"/>
    <property type="molecule type" value="Genomic_DNA"/>
</dbReference>
<dbReference type="Proteomes" id="UP000020681">
    <property type="component" value="Unassembled WGS sequence"/>
</dbReference>